<evidence type="ECO:0000256" key="2">
    <source>
        <dbReference type="ARBA" id="ARBA00022844"/>
    </source>
</evidence>
<proteinExistence type="predicted"/>
<feature type="non-terminal residue" evidence="4">
    <location>
        <position position="1"/>
    </location>
</feature>
<feature type="domain" description="Phage capsid-like C-terminal" evidence="3">
    <location>
        <begin position="67"/>
        <end position="343"/>
    </location>
</feature>
<dbReference type="SUPFAM" id="SSF56563">
    <property type="entry name" value="Major capsid protein gp5"/>
    <property type="match status" value="1"/>
</dbReference>
<keyword evidence="2" id="KW-0946">Virion</keyword>
<protein>
    <recommendedName>
        <fullName evidence="3">Phage capsid-like C-terminal domain-containing protein</fullName>
    </recommendedName>
</protein>
<dbReference type="Gene3D" id="3.30.2400.10">
    <property type="entry name" value="Major capsid protein gp5"/>
    <property type="match status" value="1"/>
</dbReference>
<dbReference type="InterPro" id="IPR054612">
    <property type="entry name" value="Phage_capsid-like_C"/>
</dbReference>
<comment type="subcellular location">
    <subcellularLocation>
        <location evidence="1">Virion</location>
    </subcellularLocation>
</comment>
<evidence type="ECO:0000259" key="3">
    <source>
        <dbReference type="Pfam" id="PF05065"/>
    </source>
</evidence>
<dbReference type="AlphaFoldDB" id="A0A0F9EZ30"/>
<dbReference type="GO" id="GO:0044423">
    <property type="term" value="C:virion component"/>
    <property type="evidence" value="ECO:0007669"/>
    <property type="project" value="UniProtKB-KW"/>
</dbReference>
<accession>A0A0F9EZ30</accession>
<sequence>GRAEVNEPNEFKSFGEFLYSIRFRPQDSRLLSFEDTLSPDELRGYEMAMARMSPEEREQSMGVGAEGGFAVPDQFMDTLLQVSPQDAIVRPRATVIPAGFPPDASITIPALNQTAAQNVYGGVTVNWIGEGATKPETDLELLYVKLTPHEVAGWIRTTDKLLRNWAAAGPLLETQLRGAMIGAEDTTFLTGTGVGQPTGIIGSAGSINVARAGAGAIVYADLLNMLLVTRPGFTYVWIGSPDIRGQLMGIVDPGAAGTLIWQMNAQEGMPGILMGKSIFFNERSPTLGVRGDLILVDLAQYLIKDGSGPFVGISSNVGTDFIENKTVVKVFKLVDGAPWLSAPIPQENAAATALTAYAVLEA</sequence>
<reference evidence="4" key="1">
    <citation type="journal article" date="2015" name="Nature">
        <title>Complex archaea that bridge the gap between prokaryotes and eukaryotes.</title>
        <authorList>
            <person name="Spang A."/>
            <person name="Saw J.H."/>
            <person name="Jorgensen S.L."/>
            <person name="Zaremba-Niedzwiedzka K."/>
            <person name="Martijn J."/>
            <person name="Lind A.E."/>
            <person name="van Eijk R."/>
            <person name="Schleper C."/>
            <person name="Guy L."/>
            <person name="Ettema T.J."/>
        </authorList>
    </citation>
    <scope>NUCLEOTIDE SEQUENCE</scope>
</reference>
<dbReference type="InterPro" id="IPR024455">
    <property type="entry name" value="Phage_capsid"/>
</dbReference>
<name>A0A0F9EZ30_9ZZZZ</name>
<organism evidence="4">
    <name type="scientific">marine sediment metagenome</name>
    <dbReference type="NCBI Taxonomy" id="412755"/>
    <lineage>
        <taxon>unclassified sequences</taxon>
        <taxon>metagenomes</taxon>
        <taxon>ecological metagenomes</taxon>
    </lineage>
</organism>
<evidence type="ECO:0000256" key="1">
    <source>
        <dbReference type="ARBA" id="ARBA00004328"/>
    </source>
</evidence>
<dbReference type="Pfam" id="PF05065">
    <property type="entry name" value="Phage_capsid"/>
    <property type="match status" value="1"/>
</dbReference>
<evidence type="ECO:0000313" key="4">
    <source>
        <dbReference type="EMBL" id="KKL71476.1"/>
    </source>
</evidence>
<comment type="caution">
    <text evidence="4">The sequence shown here is derived from an EMBL/GenBank/DDBJ whole genome shotgun (WGS) entry which is preliminary data.</text>
</comment>
<dbReference type="NCBIfam" id="TIGR01554">
    <property type="entry name" value="major_cap_HK97"/>
    <property type="match status" value="1"/>
</dbReference>
<dbReference type="EMBL" id="LAZR01025583">
    <property type="protein sequence ID" value="KKL71476.1"/>
    <property type="molecule type" value="Genomic_DNA"/>
</dbReference>
<gene>
    <name evidence="4" type="ORF">LCGC14_2094550</name>
</gene>